<dbReference type="RefSeq" id="WP_318655166.1">
    <property type="nucleotide sequence ID" value="NZ_CP136863.1"/>
</dbReference>
<evidence type="ECO:0000313" key="4">
    <source>
        <dbReference type="Proteomes" id="UP001626536"/>
    </source>
</evidence>
<protein>
    <submittedName>
        <fullName evidence="3">Uncharacterized protein</fullName>
    </submittedName>
</protein>
<keyword evidence="2" id="KW-0472">Membrane</keyword>
<keyword evidence="2" id="KW-1133">Transmembrane helix</keyword>
<feature type="transmembrane region" description="Helical" evidence="2">
    <location>
        <begin position="12"/>
        <end position="35"/>
    </location>
</feature>
<evidence type="ECO:0000313" key="3">
    <source>
        <dbReference type="EMBL" id="WOJ91739.1"/>
    </source>
</evidence>
<organism evidence="3 4">
    <name type="scientific">Methylocapsa polymorpha</name>
    <dbReference type="NCBI Taxonomy" id="3080828"/>
    <lineage>
        <taxon>Bacteria</taxon>
        <taxon>Pseudomonadati</taxon>
        <taxon>Pseudomonadota</taxon>
        <taxon>Alphaproteobacteria</taxon>
        <taxon>Hyphomicrobiales</taxon>
        <taxon>Beijerinckiaceae</taxon>
        <taxon>Methylocapsa</taxon>
    </lineage>
</organism>
<dbReference type="Proteomes" id="UP001626536">
    <property type="component" value="Plasmid pRX1"/>
</dbReference>
<evidence type="ECO:0000256" key="1">
    <source>
        <dbReference type="SAM" id="MobiDB-lite"/>
    </source>
</evidence>
<name>A0ABZ0HYU4_9HYPH</name>
<sequence>MLRGGLRRGISVLWSLGLMLTGSAVLGLAIAGIMAPLESAGLGLGAGGMMEGRSASISSRGWIQLDDRAASGGEESIAEKSLRSGEGQEQWEPRGWARICRTWCVVGGDVCLDACEVIRGPETPEREAALRDAHHL</sequence>
<keyword evidence="3" id="KW-0614">Plasmid</keyword>
<accession>A0ABZ0HYU4</accession>
<gene>
    <name evidence="3" type="ORF">RZS28_18600</name>
</gene>
<dbReference type="EMBL" id="CP136863">
    <property type="protein sequence ID" value="WOJ91739.1"/>
    <property type="molecule type" value="Genomic_DNA"/>
</dbReference>
<reference evidence="3 4" key="1">
    <citation type="submission" date="2023-10" db="EMBL/GenBank/DDBJ databases">
        <title>Novel methanotroph of the genus Methylocapsa from a subarctic wetland.</title>
        <authorList>
            <person name="Belova S.E."/>
            <person name="Oshkin I.Y."/>
            <person name="Miroshnikov K."/>
            <person name="Dedysh S.N."/>
        </authorList>
    </citation>
    <scope>NUCLEOTIDE SEQUENCE [LARGE SCALE GENOMIC DNA]</scope>
    <source>
        <strain evidence="3 4">RX1</strain>
        <plasmid evidence="3 4">pRX1</plasmid>
    </source>
</reference>
<feature type="region of interest" description="Disordered" evidence="1">
    <location>
        <begin position="68"/>
        <end position="90"/>
    </location>
</feature>
<evidence type="ECO:0000256" key="2">
    <source>
        <dbReference type="SAM" id="Phobius"/>
    </source>
</evidence>
<keyword evidence="4" id="KW-1185">Reference proteome</keyword>
<keyword evidence="2" id="KW-0812">Transmembrane</keyword>
<geneLocation type="plasmid" evidence="3 4">
    <name>pRX1</name>
</geneLocation>
<proteinExistence type="predicted"/>